<dbReference type="Proteomes" id="UP000250125">
    <property type="component" value="Chromosome"/>
</dbReference>
<dbReference type="InterPro" id="IPR010397">
    <property type="entry name" value="DUF996"/>
</dbReference>
<dbReference type="EMBL" id="CP015103">
    <property type="protein sequence ID" value="ASJ09005.1"/>
    <property type="molecule type" value="Genomic_DNA"/>
</dbReference>
<accession>A0A2Z2MN01</accession>
<feature type="transmembrane region" description="Helical" evidence="1">
    <location>
        <begin position="103"/>
        <end position="128"/>
    </location>
</feature>
<dbReference type="KEGG" id="tsl:A3L11_07095"/>
<organism evidence="2 3">
    <name type="scientific">Thermococcus siculi</name>
    <dbReference type="NCBI Taxonomy" id="72803"/>
    <lineage>
        <taxon>Archaea</taxon>
        <taxon>Methanobacteriati</taxon>
        <taxon>Methanobacteriota</taxon>
        <taxon>Thermococci</taxon>
        <taxon>Thermococcales</taxon>
        <taxon>Thermococcaceae</taxon>
        <taxon>Thermococcus</taxon>
    </lineage>
</organism>
<dbReference type="Pfam" id="PF06195">
    <property type="entry name" value="DUF996"/>
    <property type="match status" value="1"/>
</dbReference>
<feature type="transmembrane region" description="Helical" evidence="1">
    <location>
        <begin position="12"/>
        <end position="31"/>
    </location>
</feature>
<keyword evidence="3" id="KW-1185">Reference proteome</keyword>
<evidence type="ECO:0000313" key="2">
    <source>
        <dbReference type="EMBL" id="ASJ09005.1"/>
    </source>
</evidence>
<gene>
    <name evidence="2" type="ORF">A3L11_07095</name>
</gene>
<name>A0A2Z2MN01_9EURY</name>
<proteinExistence type="predicted"/>
<dbReference type="AlphaFoldDB" id="A0A2Z2MN01"/>
<evidence type="ECO:0008006" key="4">
    <source>
        <dbReference type="Google" id="ProtNLM"/>
    </source>
</evidence>
<feature type="transmembrane region" description="Helical" evidence="1">
    <location>
        <begin position="37"/>
        <end position="53"/>
    </location>
</feature>
<protein>
    <recommendedName>
        <fullName evidence="4">DUF996 domain-containing protein</fullName>
    </recommendedName>
</protein>
<dbReference type="GeneID" id="33317991"/>
<sequence>MPVNLRSERNLGLIGSVLVLVGGFLGIIPYIGTFLGTASLVGQVLILIALKGIGDKLGDDRPFRYYLYSIVVVIGALIIAGIMALVGILTVPSFVDKGDWTGLVGVGIISMALLLLLAAIILGIYFSIKAWRATYEITGVEEFDKVATWTKWGAITLIILVGVILLLVAAIYQIIAFANLPEEMESREGTSAFNPIS</sequence>
<keyword evidence="1" id="KW-1133">Transmembrane helix</keyword>
<evidence type="ECO:0000313" key="3">
    <source>
        <dbReference type="Proteomes" id="UP000250125"/>
    </source>
</evidence>
<dbReference type="OrthoDB" id="86307at2157"/>
<keyword evidence="1" id="KW-0812">Transmembrane</keyword>
<dbReference type="RefSeq" id="WP_088856238.1">
    <property type="nucleotide sequence ID" value="NZ_CP015103.1"/>
</dbReference>
<evidence type="ECO:0000256" key="1">
    <source>
        <dbReference type="SAM" id="Phobius"/>
    </source>
</evidence>
<feature type="transmembrane region" description="Helical" evidence="1">
    <location>
        <begin position="149"/>
        <end position="175"/>
    </location>
</feature>
<feature type="transmembrane region" description="Helical" evidence="1">
    <location>
        <begin position="65"/>
        <end position="91"/>
    </location>
</feature>
<keyword evidence="1" id="KW-0472">Membrane</keyword>
<reference evidence="2 3" key="1">
    <citation type="submission" date="2016-04" db="EMBL/GenBank/DDBJ databases">
        <title>Complete genome sequence of Thermococcus siculi type strain RG-20.</title>
        <authorList>
            <person name="Oger P.M."/>
        </authorList>
    </citation>
    <scope>NUCLEOTIDE SEQUENCE [LARGE SCALE GENOMIC DNA]</scope>
    <source>
        <strain evidence="2 3">RG-20</strain>
    </source>
</reference>